<keyword evidence="2" id="KW-1185">Reference proteome</keyword>
<dbReference type="Proteomes" id="UP001234989">
    <property type="component" value="Chromosome 12"/>
</dbReference>
<evidence type="ECO:0000313" key="2">
    <source>
        <dbReference type="Proteomes" id="UP001234989"/>
    </source>
</evidence>
<dbReference type="AlphaFoldDB" id="A0AAF0ZZV2"/>
<name>A0AAF0ZZV2_SOLVR</name>
<proteinExistence type="predicted"/>
<dbReference type="EMBL" id="CP133623">
    <property type="protein sequence ID" value="WMV58967.1"/>
    <property type="molecule type" value="Genomic_DNA"/>
</dbReference>
<sequence>MICAQLLHRCISFDQIDSKNCELPVV</sequence>
<reference evidence="1" key="1">
    <citation type="submission" date="2023-08" db="EMBL/GenBank/DDBJ databases">
        <title>A de novo genome assembly of Solanum verrucosum Schlechtendal, a Mexican diploid species geographically isolated from the other diploid A-genome species in potato relatives.</title>
        <authorList>
            <person name="Hosaka K."/>
        </authorList>
    </citation>
    <scope>NUCLEOTIDE SEQUENCE</scope>
    <source>
        <tissue evidence="1">Young leaves</tissue>
    </source>
</reference>
<accession>A0AAF0ZZV2</accession>
<gene>
    <name evidence="1" type="ORF">MTR67_052352</name>
</gene>
<organism evidence="1 2">
    <name type="scientific">Solanum verrucosum</name>
    <dbReference type="NCBI Taxonomy" id="315347"/>
    <lineage>
        <taxon>Eukaryota</taxon>
        <taxon>Viridiplantae</taxon>
        <taxon>Streptophyta</taxon>
        <taxon>Embryophyta</taxon>
        <taxon>Tracheophyta</taxon>
        <taxon>Spermatophyta</taxon>
        <taxon>Magnoliopsida</taxon>
        <taxon>eudicotyledons</taxon>
        <taxon>Gunneridae</taxon>
        <taxon>Pentapetalae</taxon>
        <taxon>asterids</taxon>
        <taxon>lamiids</taxon>
        <taxon>Solanales</taxon>
        <taxon>Solanaceae</taxon>
        <taxon>Solanoideae</taxon>
        <taxon>Solaneae</taxon>
        <taxon>Solanum</taxon>
    </lineage>
</organism>
<protein>
    <submittedName>
        <fullName evidence="1">Uncharacterized protein</fullName>
    </submittedName>
</protein>
<evidence type="ECO:0000313" key="1">
    <source>
        <dbReference type="EMBL" id="WMV58967.1"/>
    </source>
</evidence>